<proteinExistence type="predicted"/>
<evidence type="ECO:0000313" key="1">
    <source>
        <dbReference type="EMBL" id="VDP88652.1"/>
    </source>
</evidence>
<name>A0A183Q887_9TREM</name>
<reference evidence="1 2" key="1">
    <citation type="submission" date="2018-11" db="EMBL/GenBank/DDBJ databases">
        <authorList>
            <consortium name="Pathogen Informatics"/>
        </authorList>
    </citation>
    <scope>NUCLEOTIDE SEQUENCE [LARGE SCALE GENOMIC DNA]</scope>
    <source>
        <strain>Denwood</strain>
        <strain evidence="2">Zambia</strain>
    </source>
</reference>
<dbReference type="Proteomes" id="UP000269396">
    <property type="component" value="Unassembled WGS sequence"/>
</dbReference>
<gene>
    <name evidence="1" type="ORF">SMTD_LOCUS22823</name>
</gene>
<dbReference type="EMBL" id="UZAL01054747">
    <property type="protein sequence ID" value="VDP88652.1"/>
    <property type="molecule type" value="Genomic_DNA"/>
</dbReference>
<sequence length="55" mass="6227">MLNLCYSQAIDGAIRIQEVARIRSGDIGLRAYLDRMDTKLHKSRMQSNVCPTGIF</sequence>
<dbReference type="AlphaFoldDB" id="A0A183Q887"/>
<protein>
    <submittedName>
        <fullName evidence="1">Uncharacterized protein</fullName>
    </submittedName>
</protein>
<keyword evidence="2" id="KW-1185">Reference proteome</keyword>
<organism evidence="1 2">
    <name type="scientific">Schistosoma mattheei</name>
    <dbReference type="NCBI Taxonomy" id="31246"/>
    <lineage>
        <taxon>Eukaryota</taxon>
        <taxon>Metazoa</taxon>
        <taxon>Spiralia</taxon>
        <taxon>Lophotrochozoa</taxon>
        <taxon>Platyhelminthes</taxon>
        <taxon>Trematoda</taxon>
        <taxon>Digenea</taxon>
        <taxon>Strigeidida</taxon>
        <taxon>Schistosomatoidea</taxon>
        <taxon>Schistosomatidae</taxon>
        <taxon>Schistosoma</taxon>
    </lineage>
</organism>
<evidence type="ECO:0000313" key="2">
    <source>
        <dbReference type="Proteomes" id="UP000269396"/>
    </source>
</evidence>
<accession>A0A183Q887</accession>